<organism evidence="1 2">
    <name type="scientific">Oscillatoria acuminata PCC 6304</name>
    <dbReference type="NCBI Taxonomy" id="56110"/>
    <lineage>
        <taxon>Bacteria</taxon>
        <taxon>Bacillati</taxon>
        <taxon>Cyanobacteriota</taxon>
        <taxon>Cyanophyceae</taxon>
        <taxon>Oscillatoriophycideae</taxon>
        <taxon>Oscillatoriales</taxon>
        <taxon>Oscillatoriaceae</taxon>
        <taxon>Oscillatoria</taxon>
    </lineage>
</organism>
<accession>K9TFS1</accession>
<dbReference type="EMBL" id="CP003607">
    <property type="protein sequence ID" value="AFY81390.1"/>
    <property type="molecule type" value="Genomic_DNA"/>
</dbReference>
<evidence type="ECO:0000313" key="1">
    <source>
        <dbReference type="EMBL" id="AFY81390.1"/>
    </source>
</evidence>
<evidence type="ECO:0000313" key="2">
    <source>
        <dbReference type="Proteomes" id="UP000010367"/>
    </source>
</evidence>
<dbReference type="RefSeq" id="WP_015148034.1">
    <property type="nucleotide sequence ID" value="NC_019693.1"/>
</dbReference>
<dbReference type="AlphaFoldDB" id="K9TFS1"/>
<keyword evidence="2" id="KW-1185">Reference proteome</keyword>
<gene>
    <name evidence="1" type="ORF">Oscil6304_1696</name>
</gene>
<dbReference type="KEGG" id="oac:Oscil6304_1696"/>
<sequence length="58" mass="6593">MLFFLFFLFIFFLSLLTTGWLKQRFSQNLLDIPNEIASATLRDRSSHSQPTPSQGAAA</sequence>
<reference evidence="1 2" key="1">
    <citation type="submission" date="2012-06" db="EMBL/GenBank/DDBJ databases">
        <title>Finished chromosome of genome of Oscillatoria acuminata PCC 6304.</title>
        <authorList>
            <consortium name="US DOE Joint Genome Institute"/>
            <person name="Gugger M."/>
            <person name="Coursin T."/>
            <person name="Rippka R."/>
            <person name="Tandeau De Marsac N."/>
            <person name="Huntemann M."/>
            <person name="Wei C.-L."/>
            <person name="Han J."/>
            <person name="Detter J.C."/>
            <person name="Han C."/>
            <person name="Tapia R."/>
            <person name="Davenport K."/>
            <person name="Daligault H."/>
            <person name="Erkkila T."/>
            <person name="Gu W."/>
            <person name="Munk A.C.C."/>
            <person name="Teshima H."/>
            <person name="Xu Y."/>
            <person name="Chain P."/>
            <person name="Chen A."/>
            <person name="Krypides N."/>
            <person name="Mavromatis K."/>
            <person name="Markowitz V."/>
            <person name="Szeto E."/>
            <person name="Ivanova N."/>
            <person name="Mikhailova N."/>
            <person name="Ovchinnikova G."/>
            <person name="Pagani I."/>
            <person name="Pati A."/>
            <person name="Goodwin L."/>
            <person name="Peters L."/>
            <person name="Pitluck S."/>
            <person name="Woyke T."/>
            <person name="Kerfeld C."/>
        </authorList>
    </citation>
    <scope>NUCLEOTIDE SEQUENCE [LARGE SCALE GENOMIC DNA]</scope>
    <source>
        <strain evidence="1 2">PCC 6304</strain>
    </source>
</reference>
<proteinExistence type="predicted"/>
<dbReference type="STRING" id="56110.Oscil6304_1696"/>
<name>K9TFS1_9CYAN</name>
<dbReference type="Proteomes" id="UP000010367">
    <property type="component" value="Chromosome"/>
</dbReference>
<protein>
    <submittedName>
        <fullName evidence="1">Uncharacterized protein</fullName>
    </submittedName>
</protein>
<dbReference type="InParanoid" id="K9TFS1"/>
<dbReference type="HOGENOM" id="CLU_2974980_0_0_3"/>